<dbReference type="PROSITE" id="PS01230">
    <property type="entry name" value="TRMA_1"/>
    <property type="match status" value="1"/>
</dbReference>
<dbReference type="Gene3D" id="2.40.50.1070">
    <property type="match status" value="1"/>
</dbReference>
<dbReference type="HAMAP" id="MF_01010">
    <property type="entry name" value="23SrRNA_methyltr_RlmD"/>
    <property type="match status" value="1"/>
</dbReference>
<keyword evidence="2" id="KW-0698">rRNA processing</keyword>
<keyword evidence="1" id="KW-0004">4Fe-4S</keyword>
<organism evidence="8">
    <name type="scientific">hydrothermal vent metagenome</name>
    <dbReference type="NCBI Taxonomy" id="652676"/>
    <lineage>
        <taxon>unclassified sequences</taxon>
        <taxon>metagenomes</taxon>
        <taxon>ecological metagenomes</taxon>
    </lineage>
</organism>
<dbReference type="NCBIfam" id="TIGR00479">
    <property type="entry name" value="rumA"/>
    <property type="match status" value="1"/>
</dbReference>
<dbReference type="FunFam" id="3.40.50.150:FF:000009">
    <property type="entry name" value="23S rRNA (Uracil(1939)-C(5))-methyltransferase RlmD"/>
    <property type="match status" value="1"/>
</dbReference>
<dbReference type="InterPro" id="IPR029063">
    <property type="entry name" value="SAM-dependent_MTases_sf"/>
</dbReference>
<proteinExistence type="inferred from homology"/>
<dbReference type="GO" id="GO:0070475">
    <property type="term" value="P:rRNA base methylation"/>
    <property type="evidence" value="ECO:0007669"/>
    <property type="project" value="TreeGrafter"/>
</dbReference>
<dbReference type="EC" id="2.1.1.190" evidence="8"/>
<evidence type="ECO:0000256" key="4">
    <source>
        <dbReference type="ARBA" id="ARBA00022679"/>
    </source>
</evidence>
<sequence>MSRRRKRKNSAPVQAKIKSLNTECQGVTRINDKVTFVTQSLPGEEVILEYTKKHSRYDVAKTIEVVSSSKDRIEPKCKHFEMCGGCQLQHMPSEYQIQQKQDILVEQFKNIAKLELNTVLPAITGDSWGYRRKARLGVRYVRKKERVLVGFRERNGRFLADLTQCEVLHKSVGQNLLALSDLVQSLVAYDKIAQIEVAVGDSNSALVFRNLVKLSSDDSDKLENFAKQFNFDIYCQPGGPESVYPVYPKSPTLDYSLAEYDLSYDFEPGMFTQVNYDINHKMIARALDLLKLSDADTVLDLFCGLGNFSLPISKFAKNVIGVEGELKLVKQATHNAQKNNIKNTEFFTANLMDDFTQLPWFRNKKYTKILIDPPRTGAELIVKDIAKLQAEKIVYVSCNPATLARDAGILVHECGYKLDSAGVMDMFPHTAHVESIALFTK</sequence>
<dbReference type="PROSITE" id="PS01231">
    <property type="entry name" value="TRMA_2"/>
    <property type="match status" value="1"/>
</dbReference>
<dbReference type="InterPro" id="IPR030391">
    <property type="entry name" value="MeTrfase_TrmA_CS"/>
</dbReference>
<dbReference type="GO" id="GO:0003723">
    <property type="term" value="F:RNA binding"/>
    <property type="evidence" value="ECO:0007669"/>
    <property type="project" value="InterPro"/>
</dbReference>
<evidence type="ECO:0000313" key="8">
    <source>
        <dbReference type="EMBL" id="VAW93547.1"/>
    </source>
</evidence>
<dbReference type="NCBIfam" id="NF009639">
    <property type="entry name" value="PRK13168.1"/>
    <property type="match status" value="1"/>
</dbReference>
<evidence type="ECO:0000256" key="5">
    <source>
        <dbReference type="ARBA" id="ARBA00022691"/>
    </source>
</evidence>
<keyword evidence="7" id="KW-0408">Iron</keyword>
<name>A0A3B1A1S8_9ZZZZ</name>
<keyword evidence="5" id="KW-0949">S-adenosyl-L-methionine</keyword>
<evidence type="ECO:0000256" key="1">
    <source>
        <dbReference type="ARBA" id="ARBA00022485"/>
    </source>
</evidence>
<evidence type="ECO:0000256" key="2">
    <source>
        <dbReference type="ARBA" id="ARBA00022552"/>
    </source>
</evidence>
<dbReference type="PROSITE" id="PS51687">
    <property type="entry name" value="SAM_MT_RNA_M5U"/>
    <property type="match status" value="1"/>
</dbReference>
<dbReference type="SUPFAM" id="SSF53335">
    <property type="entry name" value="S-adenosyl-L-methionine-dependent methyltransferases"/>
    <property type="match status" value="1"/>
</dbReference>
<dbReference type="Gene3D" id="3.40.50.150">
    <property type="entry name" value="Vaccinia Virus protein VP39"/>
    <property type="match status" value="1"/>
</dbReference>
<dbReference type="SUPFAM" id="SSF50249">
    <property type="entry name" value="Nucleic acid-binding proteins"/>
    <property type="match status" value="1"/>
</dbReference>
<dbReference type="CDD" id="cd02440">
    <property type="entry name" value="AdoMet_MTases"/>
    <property type="match status" value="1"/>
</dbReference>
<dbReference type="GO" id="GO:0070041">
    <property type="term" value="F:rRNA (uridine-C5-)-methyltransferase activity"/>
    <property type="evidence" value="ECO:0007669"/>
    <property type="project" value="TreeGrafter"/>
</dbReference>
<accession>A0A3B1A1S8</accession>
<protein>
    <submittedName>
        <fullName evidence="8">23S rRNA (Uracil(1939)-C(5))-methyltransferase</fullName>
        <ecNumber evidence="8">2.1.1.190</ecNumber>
    </submittedName>
</protein>
<evidence type="ECO:0000256" key="6">
    <source>
        <dbReference type="ARBA" id="ARBA00022723"/>
    </source>
</evidence>
<dbReference type="PANTHER" id="PTHR11061:SF49">
    <property type="entry name" value="23S RRNA (URACIL(1939)-C(5))-METHYLTRANSFERASE RLMD"/>
    <property type="match status" value="1"/>
</dbReference>
<evidence type="ECO:0000256" key="3">
    <source>
        <dbReference type="ARBA" id="ARBA00022603"/>
    </source>
</evidence>
<dbReference type="InterPro" id="IPR010280">
    <property type="entry name" value="U5_MeTrfase_fam"/>
</dbReference>
<dbReference type="EMBL" id="UOFS01000013">
    <property type="protein sequence ID" value="VAW93547.1"/>
    <property type="molecule type" value="Genomic_DNA"/>
</dbReference>
<dbReference type="AlphaFoldDB" id="A0A3B1A1S8"/>
<gene>
    <name evidence="8" type="ORF">MNBD_GAMMA22-776</name>
</gene>
<dbReference type="PANTHER" id="PTHR11061">
    <property type="entry name" value="RNA M5U METHYLTRANSFERASE"/>
    <property type="match status" value="1"/>
</dbReference>
<evidence type="ECO:0000256" key="7">
    <source>
        <dbReference type="ARBA" id="ARBA00023004"/>
    </source>
</evidence>
<dbReference type="Gene3D" id="2.40.50.140">
    <property type="entry name" value="Nucleic acid-binding proteins"/>
    <property type="match status" value="1"/>
</dbReference>
<keyword evidence="3 8" id="KW-0489">Methyltransferase</keyword>
<dbReference type="InterPro" id="IPR012340">
    <property type="entry name" value="NA-bd_OB-fold"/>
</dbReference>
<keyword evidence="1" id="KW-0411">Iron-sulfur</keyword>
<keyword evidence="6" id="KW-0479">Metal-binding</keyword>
<keyword evidence="4 8" id="KW-0808">Transferase</keyword>
<dbReference type="InterPro" id="IPR030390">
    <property type="entry name" value="MeTrfase_TrmA_AS"/>
</dbReference>
<dbReference type="InterPro" id="IPR001566">
    <property type="entry name" value="23S_rRNA_MeTrfase_RlmD"/>
</dbReference>
<reference evidence="8" key="1">
    <citation type="submission" date="2018-06" db="EMBL/GenBank/DDBJ databases">
        <authorList>
            <person name="Zhirakovskaya E."/>
        </authorList>
    </citation>
    <scope>NUCLEOTIDE SEQUENCE</scope>
</reference>
<dbReference type="GO" id="GO:0051539">
    <property type="term" value="F:4 iron, 4 sulfur cluster binding"/>
    <property type="evidence" value="ECO:0007669"/>
    <property type="project" value="UniProtKB-KW"/>
</dbReference>
<dbReference type="Pfam" id="PF05958">
    <property type="entry name" value="tRNA_U5-meth_tr"/>
    <property type="match status" value="1"/>
</dbReference>
<dbReference type="GO" id="GO:0046872">
    <property type="term" value="F:metal ion binding"/>
    <property type="evidence" value="ECO:0007669"/>
    <property type="project" value="UniProtKB-KW"/>
</dbReference>